<proteinExistence type="predicted"/>
<dbReference type="Proteomes" id="UP000031971">
    <property type="component" value="Unassembled WGS sequence"/>
</dbReference>
<protein>
    <submittedName>
        <fullName evidence="1">Uncharacterized protein</fullName>
    </submittedName>
</protein>
<name>A0A0C2YIQ6_PARME</name>
<dbReference type="STRING" id="272627.CCC_04115"/>
<accession>A0A0C2YIQ6</accession>
<comment type="caution">
    <text evidence="1">The sequence shown here is derived from an EMBL/GenBank/DDBJ whole genome shotgun (WGS) entry which is preliminary data.</text>
</comment>
<sequence>MCPHQRKVAIHALTDIAIHKHSEWHTHHMSPISTNKLQTRNVDINY</sequence>
<evidence type="ECO:0000313" key="1">
    <source>
        <dbReference type="EMBL" id="KIL99599.1"/>
    </source>
</evidence>
<organism evidence="1 2">
    <name type="scientific">Paramagnetospirillum magnetotacticum MS-1</name>
    <dbReference type="NCBI Taxonomy" id="272627"/>
    <lineage>
        <taxon>Bacteria</taxon>
        <taxon>Pseudomonadati</taxon>
        <taxon>Pseudomonadota</taxon>
        <taxon>Alphaproteobacteria</taxon>
        <taxon>Rhodospirillales</taxon>
        <taxon>Magnetospirillaceae</taxon>
        <taxon>Paramagnetospirillum</taxon>
    </lineage>
</organism>
<keyword evidence="2" id="KW-1185">Reference proteome</keyword>
<dbReference type="EMBL" id="JXSL01000023">
    <property type="protein sequence ID" value="KIL99599.1"/>
    <property type="molecule type" value="Genomic_DNA"/>
</dbReference>
<dbReference type="AlphaFoldDB" id="A0A0C2YIQ6"/>
<evidence type="ECO:0000313" key="2">
    <source>
        <dbReference type="Proteomes" id="UP000031971"/>
    </source>
</evidence>
<gene>
    <name evidence="1" type="ORF">CCC_04115</name>
</gene>
<reference evidence="1 2" key="1">
    <citation type="submission" date="2015-01" db="EMBL/GenBank/DDBJ databases">
        <title>Genome Sequence of Magnetospirillum magnetotacticum Strain MS-1.</title>
        <authorList>
            <person name="Marinov G.K."/>
            <person name="Smalley M.D."/>
            <person name="DeSalvo G."/>
        </authorList>
    </citation>
    <scope>NUCLEOTIDE SEQUENCE [LARGE SCALE GENOMIC DNA]</scope>
    <source>
        <strain evidence="1 2">MS-1</strain>
    </source>
</reference>